<dbReference type="AlphaFoldDB" id="A0A094JFX7"/>
<protein>
    <recommendedName>
        <fullName evidence="3">Metallo-beta-lactamase domain-containing protein</fullName>
    </recommendedName>
</protein>
<dbReference type="PANTHER" id="PTHR42951:SF4">
    <property type="entry name" value="ACYL-COENZYME A THIOESTERASE MBLAC2"/>
    <property type="match status" value="1"/>
</dbReference>
<dbReference type="GO" id="GO:0017001">
    <property type="term" value="P:antibiotic catabolic process"/>
    <property type="evidence" value="ECO:0007669"/>
    <property type="project" value="UniProtKB-ARBA"/>
</dbReference>
<comment type="caution">
    <text evidence="4">The sequence shown here is derived from an EMBL/GenBank/DDBJ whole genome shotgun (WGS) entry which is preliminary data.</text>
</comment>
<dbReference type="OrthoDB" id="9769598at2"/>
<name>A0A094JFX7_9GAMM</name>
<reference evidence="4 5" key="1">
    <citation type="submission" date="2014-06" db="EMBL/GenBank/DDBJ databases">
        <title>The draft genome sequence of Idiomarina salinarum ISL-52.</title>
        <authorList>
            <person name="Du J."/>
            <person name="Shao Z."/>
        </authorList>
    </citation>
    <scope>NUCLEOTIDE SEQUENCE [LARGE SCALE GENOMIC DNA]</scope>
    <source>
        <strain evidence="4 5">ISL-52</strain>
    </source>
</reference>
<feature type="signal peptide" evidence="2">
    <location>
        <begin position="1"/>
        <end position="26"/>
    </location>
</feature>
<dbReference type="InterPro" id="IPR001279">
    <property type="entry name" value="Metallo-B-lactamas"/>
</dbReference>
<keyword evidence="5" id="KW-1185">Reference proteome</keyword>
<dbReference type="Pfam" id="PF00753">
    <property type="entry name" value="Lactamase_B"/>
    <property type="match status" value="1"/>
</dbReference>
<comment type="similarity">
    <text evidence="1">Belongs to the metallo-beta-lactamase superfamily. Class-B beta-lactamase family.</text>
</comment>
<dbReference type="PANTHER" id="PTHR42951">
    <property type="entry name" value="METALLO-BETA-LACTAMASE DOMAIN-CONTAINING"/>
    <property type="match status" value="1"/>
</dbReference>
<sequence length="290" mass="31934">MRKIRIWLAALAVLSLTTGLSAVVQAQSRFDDVQIESVQLSERVYMLTGAGGNIGVYVGDDGVYMVDAQYAALADKIRAEIATLTDRQLSTLINTHFHGDHTDGNAAFARQGVTVIAHHNVAERLARNADFDQAGIPDLTFGESLALNAGDGTLRLQHYPQGHTDGDLVVWFADANVIHAGDLFFVDRFPFIDLNAGGSVQGYIDNASSVIAQLDENTKIIPGHGGLSDKDDWQRLISMITITREEVRLMQVEGLSVDEAVARGLSDRWADWSWGFITEERWIKTLYQDM</sequence>
<evidence type="ECO:0000313" key="5">
    <source>
        <dbReference type="Proteomes" id="UP000054363"/>
    </source>
</evidence>
<keyword evidence="2" id="KW-0732">Signal</keyword>
<dbReference type="STRING" id="435908.IDSA_01725"/>
<dbReference type="SMART" id="SM00849">
    <property type="entry name" value="Lactamase_B"/>
    <property type="match status" value="1"/>
</dbReference>
<feature type="domain" description="Metallo-beta-lactamase" evidence="3">
    <location>
        <begin position="51"/>
        <end position="224"/>
    </location>
</feature>
<gene>
    <name evidence="4" type="ORF">IDSA_01725</name>
</gene>
<dbReference type="Gene3D" id="3.60.15.10">
    <property type="entry name" value="Ribonuclease Z/Hydroxyacylglutathione hydrolase-like"/>
    <property type="match status" value="1"/>
</dbReference>
<dbReference type="Proteomes" id="UP000054363">
    <property type="component" value="Unassembled WGS sequence"/>
</dbReference>
<dbReference type="InterPro" id="IPR036866">
    <property type="entry name" value="RibonucZ/Hydroxyglut_hydro"/>
</dbReference>
<evidence type="ECO:0000313" key="4">
    <source>
        <dbReference type="EMBL" id="KFZ31461.1"/>
    </source>
</evidence>
<evidence type="ECO:0000256" key="1">
    <source>
        <dbReference type="ARBA" id="ARBA00005250"/>
    </source>
</evidence>
<dbReference type="SUPFAM" id="SSF56281">
    <property type="entry name" value="Metallo-hydrolase/oxidoreductase"/>
    <property type="match status" value="1"/>
</dbReference>
<feature type="chain" id="PRO_5001899307" description="Metallo-beta-lactamase domain-containing protein" evidence="2">
    <location>
        <begin position="27"/>
        <end position="290"/>
    </location>
</feature>
<evidence type="ECO:0000259" key="3">
    <source>
        <dbReference type="SMART" id="SM00849"/>
    </source>
</evidence>
<accession>A0A094JFX7</accession>
<dbReference type="RefSeq" id="WP_051986000.1">
    <property type="nucleotide sequence ID" value="NZ_JPER01000001.1"/>
</dbReference>
<dbReference type="EMBL" id="JPER01000001">
    <property type="protein sequence ID" value="KFZ31461.1"/>
    <property type="molecule type" value="Genomic_DNA"/>
</dbReference>
<proteinExistence type="inferred from homology"/>
<dbReference type="eggNOG" id="COG0491">
    <property type="taxonomic scope" value="Bacteria"/>
</dbReference>
<dbReference type="CDD" id="cd16282">
    <property type="entry name" value="metallo-hydrolase-like_MBL-fold"/>
    <property type="match status" value="1"/>
</dbReference>
<organism evidence="4 5">
    <name type="scientific">Pseudidiomarina salinarum</name>
    <dbReference type="NCBI Taxonomy" id="435908"/>
    <lineage>
        <taxon>Bacteria</taxon>
        <taxon>Pseudomonadati</taxon>
        <taxon>Pseudomonadota</taxon>
        <taxon>Gammaproteobacteria</taxon>
        <taxon>Alteromonadales</taxon>
        <taxon>Idiomarinaceae</taxon>
        <taxon>Pseudidiomarina</taxon>
    </lineage>
</organism>
<dbReference type="InterPro" id="IPR050855">
    <property type="entry name" value="NDM-1-like"/>
</dbReference>
<evidence type="ECO:0000256" key="2">
    <source>
        <dbReference type="SAM" id="SignalP"/>
    </source>
</evidence>